<protein>
    <submittedName>
        <fullName evidence="1">Uncharacterized protein</fullName>
    </submittedName>
</protein>
<reference evidence="1 2" key="1">
    <citation type="journal article" date="2022" name="Int. J. Syst. Evol. Microbiol.">
        <title>Neobacillus kokaensis sp. nov., isolated from soil.</title>
        <authorList>
            <person name="Yuki K."/>
            <person name="Matsubara H."/>
            <person name="Yamaguchi S."/>
        </authorList>
    </citation>
    <scope>NUCLEOTIDE SEQUENCE [LARGE SCALE GENOMIC DNA]</scope>
    <source>
        <strain evidence="1 2">LOB 377</strain>
    </source>
</reference>
<comment type="caution">
    <text evidence="1">The sequence shown here is derived from an EMBL/GenBank/DDBJ whole genome shotgun (WGS) entry which is preliminary data.</text>
</comment>
<name>A0ABQ3NAB9_9BACI</name>
<dbReference type="EMBL" id="BNDS01000009">
    <property type="protein sequence ID" value="GHH98951.1"/>
    <property type="molecule type" value="Genomic_DNA"/>
</dbReference>
<evidence type="ECO:0000313" key="1">
    <source>
        <dbReference type="EMBL" id="GHH98951.1"/>
    </source>
</evidence>
<dbReference type="Proteomes" id="UP000637074">
    <property type="component" value="Unassembled WGS sequence"/>
</dbReference>
<evidence type="ECO:0000313" key="2">
    <source>
        <dbReference type="Proteomes" id="UP000637074"/>
    </source>
</evidence>
<keyword evidence="2" id="KW-1185">Reference proteome</keyword>
<gene>
    <name evidence="1" type="ORF">AM1BK_24940</name>
</gene>
<accession>A0ABQ3NAB9</accession>
<sequence>MLKQSGKTLSNDTIDEKTMNGEVITLLWDAGQALLKKYLCPYLLIVADKIMYLIKLLYYRLVHPQFL</sequence>
<proteinExistence type="predicted"/>
<organism evidence="1 2">
    <name type="scientific">Neobacillus kokaensis</name>
    <dbReference type="NCBI Taxonomy" id="2759023"/>
    <lineage>
        <taxon>Bacteria</taxon>
        <taxon>Bacillati</taxon>
        <taxon>Bacillota</taxon>
        <taxon>Bacilli</taxon>
        <taxon>Bacillales</taxon>
        <taxon>Bacillaceae</taxon>
        <taxon>Neobacillus</taxon>
    </lineage>
</organism>